<protein>
    <submittedName>
        <fullName evidence="1">Uncharacterized protein</fullName>
    </submittedName>
</protein>
<name>A0A8J3UEI4_9ACTN</name>
<accession>A0A8J3UEI4</accession>
<dbReference type="PROSITE" id="PS51257">
    <property type="entry name" value="PROKAR_LIPOPROTEIN"/>
    <property type="match status" value="1"/>
</dbReference>
<evidence type="ECO:0000313" key="2">
    <source>
        <dbReference type="Proteomes" id="UP000644610"/>
    </source>
</evidence>
<gene>
    <name evidence="1" type="ORF">Psi02_05070</name>
</gene>
<dbReference type="AlphaFoldDB" id="A0A8J3UEI4"/>
<reference evidence="1" key="1">
    <citation type="submission" date="2021-01" db="EMBL/GenBank/DDBJ databases">
        <title>Whole genome shotgun sequence of Planotetraspora silvatica NBRC 100141.</title>
        <authorList>
            <person name="Komaki H."/>
            <person name="Tamura T."/>
        </authorList>
    </citation>
    <scope>NUCLEOTIDE SEQUENCE</scope>
    <source>
        <strain evidence="1">NBRC 100141</strain>
    </source>
</reference>
<comment type="caution">
    <text evidence="1">The sequence shown here is derived from an EMBL/GenBank/DDBJ whole genome shotgun (WGS) entry which is preliminary data.</text>
</comment>
<evidence type="ECO:0000313" key="1">
    <source>
        <dbReference type="EMBL" id="GII44083.1"/>
    </source>
</evidence>
<proteinExistence type="predicted"/>
<organism evidence="1 2">
    <name type="scientific">Planotetraspora silvatica</name>
    <dbReference type="NCBI Taxonomy" id="234614"/>
    <lineage>
        <taxon>Bacteria</taxon>
        <taxon>Bacillati</taxon>
        <taxon>Actinomycetota</taxon>
        <taxon>Actinomycetes</taxon>
        <taxon>Streptosporangiales</taxon>
        <taxon>Streptosporangiaceae</taxon>
        <taxon>Planotetraspora</taxon>
    </lineage>
</organism>
<dbReference type="EMBL" id="BOOQ01000002">
    <property type="protein sequence ID" value="GII44083.1"/>
    <property type="molecule type" value="Genomic_DNA"/>
</dbReference>
<keyword evidence="2" id="KW-1185">Reference proteome</keyword>
<dbReference type="Proteomes" id="UP000644610">
    <property type="component" value="Unassembled WGS sequence"/>
</dbReference>
<sequence>MTSLRQHASMGALLLAMLAGCTEPRSSMPQTITPTQALTRVEQLLTSTASVLDPGPRLELNAIFPTASSCLDPGPAESSKQVVISRAYWLRDVPASANTAIARQVMDHWKQQGHVITGTGGVEAGHPNISGETRPDGFILALGWAEGNHLYLAATSPCVWPDGTPEP</sequence>